<evidence type="ECO:0000256" key="4">
    <source>
        <dbReference type="ARBA" id="ARBA00022490"/>
    </source>
</evidence>
<dbReference type="PROSITE" id="PS01176">
    <property type="entry name" value="IF2"/>
    <property type="match status" value="1"/>
</dbReference>
<evidence type="ECO:0000313" key="14">
    <source>
        <dbReference type="Proteomes" id="UP000034489"/>
    </source>
</evidence>
<dbReference type="InterPro" id="IPR004161">
    <property type="entry name" value="EFTu-like_2"/>
</dbReference>
<dbReference type="PROSITE" id="PS51722">
    <property type="entry name" value="G_TR_2"/>
    <property type="match status" value="1"/>
</dbReference>
<dbReference type="Gene3D" id="2.40.30.10">
    <property type="entry name" value="Translation factors"/>
    <property type="match status" value="2"/>
</dbReference>
<dbReference type="InterPro" id="IPR036925">
    <property type="entry name" value="TIF_IF2_dom3_sf"/>
</dbReference>
<dbReference type="InterPro" id="IPR000178">
    <property type="entry name" value="TF_IF2_bacterial-like"/>
</dbReference>
<dbReference type="Pfam" id="PF00009">
    <property type="entry name" value="GTP_EFTU"/>
    <property type="match status" value="1"/>
</dbReference>
<dbReference type="Gene3D" id="3.40.50.10050">
    <property type="entry name" value="Translation initiation factor IF- 2, domain 3"/>
    <property type="match status" value="1"/>
</dbReference>
<dbReference type="Pfam" id="PF22042">
    <property type="entry name" value="EF-G_D2"/>
    <property type="match status" value="1"/>
</dbReference>
<proteinExistence type="inferred from homology"/>
<dbReference type="InterPro" id="IPR053905">
    <property type="entry name" value="EF-G-like_DII"/>
</dbReference>
<reference evidence="13 14" key="1">
    <citation type="journal article" date="2015" name="Nature">
        <title>rRNA introns, odd ribosomes, and small enigmatic genomes across a large radiation of phyla.</title>
        <authorList>
            <person name="Brown C.T."/>
            <person name="Hug L.A."/>
            <person name="Thomas B.C."/>
            <person name="Sharon I."/>
            <person name="Castelle C.J."/>
            <person name="Singh A."/>
            <person name="Wilkins M.J."/>
            <person name="Williams K.H."/>
            <person name="Banfield J.F."/>
        </authorList>
    </citation>
    <scope>NUCLEOTIDE SEQUENCE [LARGE SCALE GENOMIC DNA]</scope>
</reference>
<dbReference type="InterPro" id="IPR005225">
    <property type="entry name" value="Small_GTP-bd"/>
</dbReference>
<dbReference type="InterPro" id="IPR023115">
    <property type="entry name" value="TIF_IF2_dom3"/>
</dbReference>
<evidence type="ECO:0000256" key="1">
    <source>
        <dbReference type="ARBA" id="ARBA00004496"/>
    </source>
</evidence>
<dbReference type="InterPro" id="IPR027417">
    <property type="entry name" value="P-loop_NTPase"/>
</dbReference>
<evidence type="ECO:0000259" key="12">
    <source>
        <dbReference type="PROSITE" id="PS51722"/>
    </source>
</evidence>
<comment type="caution">
    <text evidence="13">The sequence shown here is derived from an EMBL/GenBank/DDBJ whole genome shotgun (WGS) entry which is preliminary data.</text>
</comment>
<dbReference type="Pfam" id="PF11987">
    <property type="entry name" value="IF-2"/>
    <property type="match status" value="1"/>
</dbReference>
<comment type="similarity">
    <text evidence="2 10">Belongs to the TRAFAC class translation factor GTPase superfamily. Classic translation factor GTPase family. IF-2 subfamily.</text>
</comment>
<dbReference type="InterPro" id="IPR015760">
    <property type="entry name" value="TIF_IF2"/>
</dbReference>
<evidence type="ECO:0000256" key="6">
    <source>
        <dbReference type="ARBA" id="ARBA00022741"/>
    </source>
</evidence>
<name>A0A0G0RZB1_9BACT</name>
<accession>A0A0G0RZB1</accession>
<dbReference type="GO" id="GO:0003924">
    <property type="term" value="F:GTPase activity"/>
    <property type="evidence" value="ECO:0007669"/>
    <property type="project" value="InterPro"/>
</dbReference>
<dbReference type="InterPro" id="IPR000795">
    <property type="entry name" value="T_Tr_GTP-bd_dom"/>
</dbReference>
<evidence type="ECO:0000256" key="7">
    <source>
        <dbReference type="ARBA" id="ARBA00022917"/>
    </source>
</evidence>
<dbReference type="Proteomes" id="UP000034489">
    <property type="component" value="Unassembled WGS sequence"/>
</dbReference>
<comment type="subcellular location">
    <subcellularLocation>
        <location evidence="1 11">Cytoplasm</location>
    </subcellularLocation>
</comment>
<keyword evidence="4" id="KW-0963">Cytoplasm</keyword>
<keyword evidence="7 10" id="KW-0648">Protein biosynthesis</keyword>
<dbReference type="AlphaFoldDB" id="A0A0G0RZB1"/>
<keyword evidence="6" id="KW-0547">Nucleotide-binding</keyword>
<dbReference type="Pfam" id="PF03144">
    <property type="entry name" value="GTP_EFTU_D2"/>
    <property type="match status" value="1"/>
</dbReference>
<dbReference type="InterPro" id="IPR009000">
    <property type="entry name" value="Transl_B-barrel_sf"/>
</dbReference>
<protein>
    <recommendedName>
        <fullName evidence="3 9">Translation initiation factor IF-2</fullName>
    </recommendedName>
</protein>
<dbReference type="CDD" id="cd01887">
    <property type="entry name" value="IF2_eIF5B"/>
    <property type="match status" value="1"/>
</dbReference>
<dbReference type="PATRIC" id="fig|1618406.3.peg.140"/>
<dbReference type="GO" id="GO:0003743">
    <property type="term" value="F:translation initiation factor activity"/>
    <property type="evidence" value="ECO:0007669"/>
    <property type="project" value="UniProtKB-UniRule"/>
</dbReference>
<sequence length="477" mass="51646">MDMKESTKLRPPVVTIMGHVDHGKTTLLDAIRKTNVVSKEHGGITQHIGAYQISHEGKLITFVDTPGHAAFEKMRSRGAEVCDIVILVVAATEGVKPQTIEAIKHIKKAKKPTIAAITKIDLPNKNIDKVKKELQANDIVVEAFGGNVPLVEVSAPQNKGLGDLLDMINLVWQMSPQPDFANAPLEAVVVESFLDKKRGPVVSVIVKKGILKVGGQIRVDGEIIKVRALVDDQGKNISEALPSKPVEILGFKKNLEVGSVVQEFIKTSGPQKHKETPLAELIAKSQEVKGKFKVIIRSDVLGSLEAIEANIPKKIMVLSSGAGAVQPSDINLAKISQSPILAFNIKIPADIKSIADREGVIVRPYNVIYELISDLENIAESFERAKHEAKIQGLAKIIASFEIDSKKIAGAKVSKGKIKVGDSVIVRNLEGEIKESRIVSLKKFKKDVEIVSAGQECGIGLSPQVDFQEGYIIESLG</sequence>
<dbReference type="SUPFAM" id="SSF52540">
    <property type="entry name" value="P-loop containing nucleoside triphosphate hydrolases"/>
    <property type="match status" value="1"/>
</dbReference>
<dbReference type="FunFam" id="3.40.50.10050:FF:000001">
    <property type="entry name" value="Translation initiation factor IF-2"/>
    <property type="match status" value="1"/>
</dbReference>
<dbReference type="SUPFAM" id="SSF50447">
    <property type="entry name" value="Translation proteins"/>
    <property type="match status" value="2"/>
</dbReference>
<dbReference type="FunFam" id="3.40.50.300:FF:000019">
    <property type="entry name" value="Translation initiation factor IF-2"/>
    <property type="match status" value="1"/>
</dbReference>
<dbReference type="PANTHER" id="PTHR43381">
    <property type="entry name" value="TRANSLATION INITIATION FACTOR IF-2-RELATED"/>
    <property type="match status" value="1"/>
</dbReference>
<dbReference type="GO" id="GO:0005525">
    <property type="term" value="F:GTP binding"/>
    <property type="evidence" value="ECO:0007669"/>
    <property type="project" value="UniProtKB-KW"/>
</dbReference>
<gene>
    <name evidence="13" type="ORF">UT92_C0006G0009</name>
</gene>
<feature type="domain" description="Tr-type G" evidence="12">
    <location>
        <begin position="9"/>
        <end position="177"/>
    </location>
</feature>
<comment type="function">
    <text evidence="10">One of the essential components for the initiation of protein synthesis. Protects formylmethionyl-tRNA from spontaneous hydrolysis and promotes its binding to the 30S ribosomal subunits. Also involved in the hydrolysis of GTP during the formation of the 70S ribosomal complex.</text>
</comment>
<evidence type="ECO:0000256" key="11">
    <source>
        <dbReference type="RuleBase" id="RU000645"/>
    </source>
</evidence>
<evidence type="ECO:0000256" key="9">
    <source>
        <dbReference type="NCBIfam" id="TIGR00487"/>
    </source>
</evidence>
<dbReference type="SUPFAM" id="SSF52156">
    <property type="entry name" value="Initiation factor IF2/eIF5b, domain 3"/>
    <property type="match status" value="1"/>
</dbReference>
<evidence type="ECO:0000256" key="2">
    <source>
        <dbReference type="ARBA" id="ARBA00007733"/>
    </source>
</evidence>
<organism evidence="13 14">
    <name type="scientific">Candidatus Curtissbacteria bacterium GW2011_GWA1_40_24</name>
    <dbReference type="NCBI Taxonomy" id="1618406"/>
    <lineage>
        <taxon>Bacteria</taxon>
        <taxon>Candidatus Curtissiibacteriota</taxon>
    </lineage>
</organism>
<dbReference type="Gene3D" id="3.40.50.300">
    <property type="entry name" value="P-loop containing nucleotide triphosphate hydrolases"/>
    <property type="match status" value="1"/>
</dbReference>
<dbReference type="NCBIfam" id="TIGR00487">
    <property type="entry name" value="IF-2"/>
    <property type="match status" value="1"/>
</dbReference>
<dbReference type="GO" id="GO:0005737">
    <property type="term" value="C:cytoplasm"/>
    <property type="evidence" value="ECO:0007669"/>
    <property type="project" value="UniProtKB-SubCell"/>
</dbReference>
<evidence type="ECO:0000256" key="8">
    <source>
        <dbReference type="ARBA" id="ARBA00023134"/>
    </source>
</evidence>
<dbReference type="PANTHER" id="PTHR43381:SF4">
    <property type="entry name" value="EUKARYOTIC TRANSLATION INITIATION FACTOR 5B"/>
    <property type="match status" value="1"/>
</dbReference>
<keyword evidence="5 10" id="KW-0396">Initiation factor</keyword>
<keyword evidence="8" id="KW-0342">GTP-binding</keyword>
<evidence type="ECO:0000256" key="10">
    <source>
        <dbReference type="RuleBase" id="RU000644"/>
    </source>
</evidence>
<evidence type="ECO:0000256" key="5">
    <source>
        <dbReference type="ARBA" id="ARBA00022540"/>
    </source>
</evidence>
<evidence type="ECO:0000256" key="3">
    <source>
        <dbReference type="ARBA" id="ARBA00020675"/>
    </source>
</evidence>
<evidence type="ECO:0000313" key="13">
    <source>
        <dbReference type="EMBL" id="KKR55321.1"/>
    </source>
</evidence>
<dbReference type="NCBIfam" id="TIGR00231">
    <property type="entry name" value="small_GTP"/>
    <property type="match status" value="1"/>
</dbReference>
<dbReference type="EMBL" id="LBYQ01000006">
    <property type="protein sequence ID" value="KKR55321.1"/>
    <property type="molecule type" value="Genomic_DNA"/>
</dbReference>